<dbReference type="Proteomes" id="UP001057498">
    <property type="component" value="Chromosome"/>
</dbReference>
<dbReference type="PANTHER" id="PTHR45947:SF14">
    <property type="entry name" value="SLL1723 PROTEIN"/>
    <property type="match status" value="1"/>
</dbReference>
<dbReference type="SUPFAM" id="SSF53756">
    <property type="entry name" value="UDP-Glycosyltransferase/glycogen phosphorylase"/>
    <property type="match status" value="1"/>
</dbReference>
<name>A0ABM7YJS3_9BURK</name>
<feature type="domain" description="Glycosyl transferase family 1" evidence="1">
    <location>
        <begin position="214"/>
        <end position="376"/>
    </location>
</feature>
<dbReference type="RefSeq" id="WP_251972671.1">
    <property type="nucleotide sequence ID" value="NZ_AP025730.1"/>
</dbReference>
<evidence type="ECO:0000259" key="1">
    <source>
        <dbReference type="Pfam" id="PF00534"/>
    </source>
</evidence>
<organism evidence="2 3">
    <name type="scientific">Sphaerotilus microaerophilus</name>
    <dbReference type="NCBI Taxonomy" id="2914710"/>
    <lineage>
        <taxon>Bacteria</taxon>
        <taxon>Pseudomonadati</taxon>
        <taxon>Pseudomonadota</taxon>
        <taxon>Betaproteobacteria</taxon>
        <taxon>Burkholderiales</taxon>
        <taxon>Sphaerotilaceae</taxon>
        <taxon>Sphaerotilus</taxon>
    </lineage>
</organism>
<proteinExistence type="predicted"/>
<evidence type="ECO:0000313" key="3">
    <source>
        <dbReference type="Proteomes" id="UP001057498"/>
    </source>
</evidence>
<dbReference type="PANTHER" id="PTHR45947">
    <property type="entry name" value="SULFOQUINOVOSYL TRANSFERASE SQD2"/>
    <property type="match status" value="1"/>
</dbReference>
<reference evidence="2" key="1">
    <citation type="submission" date="2022-04" db="EMBL/GenBank/DDBJ databases">
        <title>Whole genome sequence of Sphaerotilus sp. FB-5.</title>
        <authorList>
            <person name="Takeda M."/>
            <person name="Narihara S."/>
            <person name="Akimoto M."/>
            <person name="Akimoto R."/>
            <person name="Nishiyashiki S."/>
            <person name="Murakami T."/>
        </authorList>
    </citation>
    <scope>NUCLEOTIDE SEQUENCE</scope>
    <source>
        <strain evidence="2">FB-5</strain>
    </source>
</reference>
<dbReference type="InterPro" id="IPR001296">
    <property type="entry name" value="Glyco_trans_1"/>
</dbReference>
<dbReference type="EMBL" id="AP025730">
    <property type="protein sequence ID" value="BDI04558.1"/>
    <property type="molecule type" value="Genomic_DNA"/>
</dbReference>
<keyword evidence="3" id="KW-1185">Reference proteome</keyword>
<dbReference type="Pfam" id="PF00534">
    <property type="entry name" value="Glycos_transf_1"/>
    <property type="match status" value="1"/>
</dbReference>
<evidence type="ECO:0000313" key="2">
    <source>
        <dbReference type="EMBL" id="BDI04558.1"/>
    </source>
</evidence>
<gene>
    <name evidence="2" type="ORF">CATMQ487_15280</name>
</gene>
<protein>
    <submittedName>
        <fullName evidence="2">Colanic acid biosynthesis glycosyltransferase WcaL</fullName>
    </submittedName>
</protein>
<sequence length="397" mass="44070">MRVVYFVSLFPCWSETFIVREILALMRRGVEVRIVSLKPPSETLVQSDAKGLLDRVIYPVSGGLNAWRVLKACLAHPLRELGTLIELARHLGGRPESFAKSLIVWWRTLGLADEVRAFAPQHLHAHWATYPSTSAMWMSQRLGLPFSFTSHAHDIFLEDQLIGPKLARSRFAVTISDFNRRFLARERGHQAALQMKIVHCGVAPQSFVFKPEGREPRLVMAVGRLDEIKGFIYLVEACGLLKQRGVDFRCEVIGEGPLRGQLEAAIDRLGLKEQVVLLGARQQEEVRALLNRATMFVLPSVVTPTGDRDGIPVALMEAMSVGLPVVSTQVSGIPELVIDGDTGLTAPERDAATLAQRIEQLLADSELRQRLAQRARALVEAQFDIDIEAGKLHDALA</sequence>
<dbReference type="InterPro" id="IPR050194">
    <property type="entry name" value="Glycosyltransferase_grp1"/>
</dbReference>
<dbReference type="Gene3D" id="3.40.50.2000">
    <property type="entry name" value="Glycogen Phosphorylase B"/>
    <property type="match status" value="2"/>
</dbReference>
<accession>A0ABM7YJS3</accession>